<feature type="chain" id="PRO_5045864704" description="Ig-like domain-containing protein" evidence="1">
    <location>
        <begin position="22"/>
        <end position="415"/>
    </location>
</feature>
<dbReference type="Proteomes" id="UP001500842">
    <property type="component" value="Unassembled WGS sequence"/>
</dbReference>
<dbReference type="Gene3D" id="2.120.10.30">
    <property type="entry name" value="TolB, C-terminal domain"/>
    <property type="match status" value="1"/>
</dbReference>
<dbReference type="EMBL" id="BAAAOR010000037">
    <property type="protein sequence ID" value="GAA1539807.1"/>
    <property type="molecule type" value="Genomic_DNA"/>
</dbReference>
<protein>
    <recommendedName>
        <fullName evidence="4">Ig-like domain-containing protein</fullName>
    </recommendedName>
</protein>
<keyword evidence="3" id="KW-1185">Reference proteome</keyword>
<evidence type="ECO:0000313" key="3">
    <source>
        <dbReference type="Proteomes" id="UP001500842"/>
    </source>
</evidence>
<reference evidence="2 3" key="1">
    <citation type="journal article" date="2019" name="Int. J. Syst. Evol. Microbiol.">
        <title>The Global Catalogue of Microorganisms (GCM) 10K type strain sequencing project: providing services to taxonomists for standard genome sequencing and annotation.</title>
        <authorList>
            <consortium name="The Broad Institute Genomics Platform"/>
            <consortium name="The Broad Institute Genome Sequencing Center for Infectious Disease"/>
            <person name="Wu L."/>
            <person name="Ma J."/>
        </authorList>
    </citation>
    <scope>NUCLEOTIDE SEQUENCE [LARGE SCALE GENOMIC DNA]</scope>
    <source>
        <strain evidence="2 3">JCM 14942</strain>
    </source>
</reference>
<proteinExistence type="predicted"/>
<keyword evidence="1" id="KW-0732">Signal</keyword>
<dbReference type="InterPro" id="IPR011042">
    <property type="entry name" value="6-blade_b-propeller_TolB-like"/>
</dbReference>
<feature type="signal peptide" evidence="1">
    <location>
        <begin position="1"/>
        <end position="21"/>
    </location>
</feature>
<evidence type="ECO:0000256" key="1">
    <source>
        <dbReference type="SAM" id="SignalP"/>
    </source>
</evidence>
<organism evidence="2 3">
    <name type="scientific">Nocardioides humi</name>
    <dbReference type="NCBI Taxonomy" id="449461"/>
    <lineage>
        <taxon>Bacteria</taxon>
        <taxon>Bacillati</taxon>
        <taxon>Actinomycetota</taxon>
        <taxon>Actinomycetes</taxon>
        <taxon>Propionibacteriales</taxon>
        <taxon>Nocardioidaceae</taxon>
        <taxon>Nocardioides</taxon>
    </lineage>
</organism>
<evidence type="ECO:0000313" key="2">
    <source>
        <dbReference type="EMBL" id="GAA1539807.1"/>
    </source>
</evidence>
<dbReference type="RefSeq" id="WP_141004404.1">
    <property type="nucleotide sequence ID" value="NZ_BAAAOR010000037.1"/>
</dbReference>
<name>A0ABN2BF92_9ACTN</name>
<sequence>MTLLALVAGVLGLPGAGPPPAAALAPSTSGTIVYLKGHDIYVARPDGSGERRLTTDGTAANPWRTPSGADDGTVLAARGTTVVRMDQWGTVLNSFDPDDLWDSAGQTIGGQVVHAVVSPDGSRVAYTYAHRTCPPGGACRIRYTTAISASTQLTSAQQYGFAFYPDPSWITGSRLVTGGLTDELHVFTPGVQETIWFYDGQPNPADQHDLAEPAMSRDGSMLATVRGVGAEQHMAIWEVNGDILNGPVRAGEPGIWPTLTCAWGQAAFASPTFSPDSTSLAWAEGDGVWMVEDPLGCDDAPSLVIPGASSPHWTAAPLHSVRPIYGFAQGAKPALKAKGKVRAGKKLRATAGTWSPAPTAVRYQWLRNGKPIKKATKPVYKVKSKDRNRKISVRVTVSRTGYHDAAAVSRKVKVK</sequence>
<gene>
    <name evidence="2" type="ORF">GCM10009788_48340</name>
</gene>
<dbReference type="SUPFAM" id="SSF82171">
    <property type="entry name" value="DPP6 N-terminal domain-like"/>
    <property type="match status" value="1"/>
</dbReference>
<comment type="caution">
    <text evidence="2">The sequence shown here is derived from an EMBL/GenBank/DDBJ whole genome shotgun (WGS) entry which is preliminary data.</text>
</comment>
<dbReference type="Gene3D" id="2.60.40.2700">
    <property type="match status" value="1"/>
</dbReference>
<evidence type="ECO:0008006" key="4">
    <source>
        <dbReference type="Google" id="ProtNLM"/>
    </source>
</evidence>
<accession>A0ABN2BF92</accession>
<dbReference type="InterPro" id="IPR011659">
    <property type="entry name" value="WD40"/>
</dbReference>
<dbReference type="Pfam" id="PF07676">
    <property type="entry name" value="PD40"/>
    <property type="match status" value="1"/>
</dbReference>